<reference evidence="2 3" key="1">
    <citation type="submission" date="2020-04" db="EMBL/GenBank/DDBJ databases">
        <title>Plant Genome Project.</title>
        <authorList>
            <person name="Zhang R.-G."/>
        </authorList>
    </citation>
    <scope>NUCLEOTIDE SEQUENCE [LARGE SCALE GENOMIC DNA]</scope>
    <source>
        <strain evidence="2">YNK0</strain>
        <tissue evidence="2">Leaf</tissue>
    </source>
</reference>
<organism evidence="2 3">
    <name type="scientific">Tetracentron sinense</name>
    <name type="common">Spur-leaf</name>
    <dbReference type="NCBI Taxonomy" id="13715"/>
    <lineage>
        <taxon>Eukaryota</taxon>
        <taxon>Viridiplantae</taxon>
        <taxon>Streptophyta</taxon>
        <taxon>Embryophyta</taxon>
        <taxon>Tracheophyta</taxon>
        <taxon>Spermatophyta</taxon>
        <taxon>Magnoliopsida</taxon>
        <taxon>Trochodendrales</taxon>
        <taxon>Trochodendraceae</taxon>
        <taxon>Tetracentron</taxon>
    </lineage>
</organism>
<dbReference type="Proteomes" id="UP000655225">
    <property type="component" value="Unassembled WGS sequence"/>
</dbReference>
<sequence>MILQIRLLKQQLSDLAFVGGNKRVLILILRNETAALTLTKERSTPSLNCREPLYDTKSSPAININPAFSRQRTRTHPDYEESLKPEFDYDTSFQELLALKGAYPGYEQKDDWFAYNRSGSPKGVEKLSEKYVEDQMP</sequence>
<evidence type="ECO:0000313" key="3">
    <source>
        <dbReference type="Proteomes" id="UP000655225"/>
    </source>
</evidence>
<evidence type="ECO:0000256" key="1">
    <source>
        <dbReference type="SAM" id="MobiDB-lite"/>
    </source>
</evidence>
<keyword evidence="3" id="KW-1185">Reference proteome</keyword>
<name>A0A835CWU3_TETSI</name>
<comment type="caution">
    <text evidence="2">The sequence shown here is derived from an EMBL/GenBank/DDBJ whole genome shotgun (WGS) entry which is preliminary data.</text>
</comment>
<feature type="compositionally biased region" description="Basic and acidic residues" evidence="1">
    <location>
        <begin position="123"/>
        <end position="137"/>
    </location>
</feature>
<gene>
    <name evidence="2" type="ORF">HHK36_033406</name>
</gene>
<dbReference type="EMBL" id="JABCRI010001370">
    <property type="protein sequence ID" value="KAF8364623.1"/>
    <property type="molecule type" value="Genomic_DNA"/>
</dbReference>
<feature type="region of interest" description="Disordered" evidence="1">
    <location>
        <begin position="117"/>
        <end position="137"/>
    </location>
</feature>
<evidence type="ECO:0000313" key="2">
    <source>
        <dbReference type="EMBL" id="KAF8364623.1"/>
    </source>
</evidence>
<proteinExistence type="predicted"/>
<accession>A0A835CWU3</accession>
<dbReference type="AlphaFoldDB" id="A0A835CWU3"/>
<protein>
    <submittedName>
        <fullName evidence="2">Uncharacterized protein</fullName>
    </submittedName>
</protein>